<comment type="similarity">
    <text evidence="1">Belongs to the methyltransferase superfamily. LaeA methyltransferase family.</text>
</comment>
<evidence type="ECO:0008006" key="5">
    <source>
        <dbReference type="Google" id="ProtNLM"/>
    </source>
</evidence>
<evidence type="ECO:0000313" key="3">
    <source>
        <dbReference type="EMBL" id="KEZ39862.1"/>
    </source>
</evidence>
<protein>
    <recommendedName>
        <fullName evidence="5">Methyltransferase domain-containing protein</fullName>
    </recommendedName>
</protein>
<dbReference type="GeneID" id="27727876"/>
<comment type="caution">
    <text evidence="3">The sequence shown here is derived from an EMBL/GenBank/DDBJ whole genome shotgun (WGS) entry which is preliminary data.</text>
</comment>
<dbReference type="InterPro" id="IPR029063">
    <property type="entry name" value="SAM-dependent_MTases_sf"/>
</dbReference>
<keyword evidence="4" id="KW-1185">Reference proteome</keyword>
<gene>
    <name evidence="3" type="ORF">SAPIO_CDS8804</name>
</gene>
<dbReference type="KEGG" id="sapo:SAPIO_CDS8804"/>
<feature type="compositionally biased region" description="Low complexity" evidence="2">
    <location>
        <begin position="13"/>
        <end position="26"/>
    </location>
</feature>
<dbReference type="OMA" id="MCADEDP"/>
<dbReference type="Pfam" id="PF13489">
    <property type="entry name" value="Methyltransf_23"/>
    <property type="match status" value="1"/>
</dbReference>
<dbReference type="VEuPathDB" id="FungiDB:SAPIO_CDS8804"/>
<evidence type="ECO:0000256" key="2">
    <source>
        <dbReference type="SAM" id="MobiDB-lite"/>
    </source>
</evidence>
<dbReference type="CDD" id="cd02440">
    <property type="entry name" value="AdoMet_MTases"/>
    <property type="match status" value="1"/>
</dbReference>
<dbReference type="EMBL" id="JOWA01000132">
    <property type="protein sequence ID" value="KEZ39862.1"/>
    <property type="molecule type" value="Genomic_DNA"/>
</dbReference>
<reference evidence="3 4" key="1">
    <citation type="journal article" date="2014" name="Genome Announc.">
        <title>Draft genome sequence of the pathogenic fungus Scedosporium apiospermum.</title>
        <authorList>
            <person name="Vandeputte P."/>
            <person name="Ghamrawi S."/>
            <person name="Rechenmann M."/>
            <person name="Iltis A."/>
            <person name="Giraud S."/>
            <person name="Fleury M."/>
            <person name="Thornton C."/>
            <person name="Delhaes L."/>
            <person name="Meyer W."/>
            <person name="Papon N."/>
            <person name="Bouchara J.P."/>
        </authorList>
    </citation>
    <scope>NUCLEOTIDE SEQUENCE [LARGE SCALE GENOMIC DNA]</scope>
    <source>
        <strain evidence="3 4">IHEM 14462</strain>
    </source>
</reference>
<evidence type="ECO:0000256" key="1">
    <source>
        <dbReference type="ARBA" id="ARBA00038158"/>
    </source>
</evidence>
<dbReference type="Gene3D" id="3.40.50.150">
    <property type="entry name" value="Vaccinia Virus protein VP39"/>
    <property type="match status" value="1"/>
</dbReference>
<organism evidence="3 4">
    <name type="scientific">Pseudallescheria apiosperma</name>
    <name type="common">Scedosporium apiospermum</name>
    <dbReference type="NCBI Taxonomy" id="563466"/>
    <lineage>
        <taxon>Eukaryota</taxon>
        <taxon>Fungi</taxon>
        <taxon>Dikarya</taxon>
        <taxon>Ascomycota</taxon>
        <taxon>Pezizomycotina</taxon>
        <taxon>Sordariomycetes</taxon>
        <taxon>Hypocreomycetidae</taxon>
        <taxon>Microascales</taxon>
        <taxon>Microascaceae</taxon>
        <taxon>Scedosporium</taxon>
    </lineage>
</organism>
<proteinExistence type="inferred from homology"/>
<feature type="compositionally biased region" description="Polar residues" evidence="2">
    <location>
        <begin position="1"/>
        <end position="12"/>
    </location>
</feature>
<dbReference type="PANTHER" id="PTHR43591:SF31">
    <property type="entry name" value="LAEA-LIKE, PUTATIVE (AFU_ORTHOLOGUE AFUA_8G01930)-RELATED"/>
    <property type="match status" value="1"/>
</dbReference>
<dbReference type="HOGENOM" id="CLU_010595_1_2_1"/>
<evidence type="ECO:0000313" key="4">
    <source>
        <dbReference type="Proteomes" id="UP000028545"/>
    </source>
</evidence>
<accession>A0A084FXQ0</accession>
<dbReference type="OrthoDB" id="2013972at2759"/>
<feature type="compositionally biased region" description="Polar residues" evidence="2">
    <location>
        <begin position="57"/>
        <end position="68"/>
    </location>
</feature>
<dbReference type="SUPFAM" id="SSF53335">
    <property type="entry name" value="S-adenosyl-L-methionine-dependent methyltransferases"/>
    <property type="match status" value="1"/>
</dbReference>
<dbReference type="AlphaFoldDB" id="A0A084FXQ0"/>
<dbReference type="Proteomes" id="UP000028545">
    <property type="component" value="Unassembled WGS sequence"/>
</dbReference>
<dbReference type="GO" id="GO:0008168">
    <property type="term" value="F:methyltransferase activity"/>
    <property type="evidence" value="ECO:0007669"/>
    <property type="project" value="TreeGrafter"/>
</dbReference>
<sequence length="362" mass="40171">MGDSAVTAQGSTSPKSAKSPKSASSPIEPGAATAGQALVADENPDAHFEGDGDSTYDTEGGSDTTSLRSSIMKYRTENGRTYHAYKDGSYVLPNDDVENDRLDVQHNIFLLTFGGLHVASFEKEPQRVLDVGCGTGIWSIDFADEHPESHVTGIDLSPIQPPFVPPNVNFYVDDLEDDWNFSSPFDFIFARFCTGSIVNWPKFFKQSFDNLNSGGIIELQDIIFPTFCDDDTLPPDGPLKRWSDLLLECFESVGRGITSAYLYPEQLAEAGFVDVNVVREKWPTNRWPKDKRYKQIGIWNTDNMINALPSLSLALFTRPKEEGGLGWSLPELEVLLAGVRKDIRDPSIHGYWKIHAVTARKP</sequence>
<dbReference type="RefSeq" id="XP_016639661.1">
    <property type="nucleotide sequence ID" value="XM_016790358.1"/>
</dbReference>
<name>A0A084FXQ0_PSEDA</name>
<feature type="region of interest" description="Disordered" evidence="2">
    <location>
        <begin position="1"/>
        <end position="68"/>
    </location>
</feature>
<dbReference type="PANTHER" id="PTHR43591">
    <property type="entry name" value="METHYLTRANSFERASE"/>
    <property type="match status" value="1"/>
</dbReference>